<dbReference type="Pfam" id="PF25056">
    <property type="entry name" value="DUF7793"/>
    <property type="match status" value="1"/>
</dbReference>
<dbReference type="InterPro" id="IPR056695">
    <property type="entry name" value="DUF7793"/>
</dbReference>
<protein>
    <recommendedName>
        <fullName evidence="1">DUF7793 domain-containing protein</fullName>
    </recommendedName>
</protein>
<organism evidence="2 3">
    <name type="scientific">Saprospira grandis (strain Lewin)</name>
    <dbReference type="NCBI Taxonomy" id="984262"/>
    <lineage>
        <taxon>Bacteria</taxon>
        <taxon>Pseudomonadati</taxon>
        <taxon>Bacteroidota</taxon>
        <taxon>Saprospiria</taxon>
        <taxon>Saprospirales</taxon>
        <taxon>Saprospiraceae</taxon>
        <taxon>Saprospira</taxon>
    </lineage>
</organism>
<keyword evidence="3" id="KW-1185">Reference proteome</keyword>
<dbReference type="AlphaFoldDB" id="H6L0C8"/>
<reference evidence="2 3" key="1">
    <citation type="journal article" date="2012" name="Stand. Genomic Sci.">
        <title>Complete genome sequencing and analysis of Saprospira grandis str. Lewin, a predatory marine bacterium.</title>
        <authorList>
            <person name="Saw J.H."/>
            <person name="Yuryev A."/>
            <person name="Kanbe M."/>
            <person name="Hou S."/>
            <person name="Young A.G."/>
            <person name="Aizawa S."/>
            <person name="Alam M."/>
        </authorList>
    </citation>
    <scope>NUCLEOTIDE SEQUENCE [LARGE SCALE GENOMIC DNA]</scope>
    <source>
        <strain evidence="2 3">Lewin</strain>
    </source>
</reference>
<proteinExistence type="predicted"/>
<dbReference type="EMBL" id="CP002831">
    <property type="protein sequence ID" value="AFC23358.1"/>
    <property type="molecule type" value="Genomic_DNA"/>
</dbReference>
<accession>H6L0C8</accession>
<gene>
    <name evidence="2" type="ordered locus">SGRA_0619</name>
</gene>
<evidence type="ECO:0000313" key="3">
    <source>
        <dbReference type="Proteomes" id="UP000007519"/>
    </source>
</evidence>
<feature type="domain" description="DUF7793" evidence="1">
    <location>
        <begin position="5"/>
        <end position="106"/>
    </location>
</feature>
<dbReference type="Proteomes" id="UP000007519">
    <property type="component" value="Chromosome"/>
</dbReference>
<evidence type="ECO:0000313" key="2">
    <source>
        <dbReference type="EMBL" id="AFC23358.1"/>
    </source>
</evidence>
<name>H6L0C8_SAPGL</name>
<sequence>MMQAKITEIDLEEARFALNLQKQVFEQQGRKILVISNLTSMSKISKEARDLAKSPEGQKVDDYILAYALVAPNFLARMMGSMIMGLFKQAYPIKIFPNEEKAIEWLLAQRNG</sequence>
<evidence type="ECO:0000259" key="1">
    <source>
        <dbReference type="Pfam" id="PF25056"/>
    </source>
</evidence>
<dbReference type="KEGG" id="sgn:SGRA_0619"/>
<dbReference type="HOGENOM" id="CLU_150683_0_0_10"/>
<dbReference type="Gene3D" id="3.40.970.30">
    <property type="entry name" value="yp_829618.1 like domains"/>
    <property type="match status" value="1"/>
</dbReference>